<dbReference type="GO" id="GO:0016540">
    <property type="term" value="P:protein autoprocessing"/>
    <property type="evidence" value="ECO:0007669"/>
    <property type="project" value="InterPro"/>
</dbReference>
<comment type="subcellular location">
    <subcellularLocation>
        <location evidence="1">Membrane</location>
        <topology evidence="1">Single-pass membrane protein</topology>
    </subcellularLocation>
</comment>
<evidence type="ECO:0000256" key="8">
    <source>
        <dbReference type="SAM" id="Coils"/>
    </source>
</evidence>
<dbReference type="GO" id="GO:0005789">
    <property type="term" value="C:endoplasmic reticulum membrane"/>
    <property type="evidence" value="ECO:0007669"/>
    <property type="project" value="TreeGrafter"/>
</dbReference>
<dbReference type="EMBL" id="LSMT01000376">
    <property type="protein sequence ID" value="PFX19120.1"/>
    <property type="molecule type" value="Genomic_DNA"/>
</dbReference>
<feature type="compositionally biased region" description="Low complexity" evidence="9">
    <location>
        <begin position="770"/>
        <end position="781"/>
    </location>
</feature>
<keyword evidence="4 10" id="KW-1133">Transmembrane helix</keyword>
<feature type="compositionally biased region" description="Basic and acidic residues" evidence="9">
    <location>
        <begin position="757"/>
        <end position="769"/>
    </location>
</feature>
<dbReference type="PROSITE" id="PS51517">
    <property type="entry name" value="NDT80"/>
    <property type="match status" value="1"/>
</dbReference>
<evidence type="ECO:0000259" key="12">
    <source>
        <dbReference type="PROSITE" id="PS51688"/>
    </source>
</evidence>
<keyword evidence="5 7" id="KW-0238">DNA-binding</keyword>
<comment type="caution">
    <text evidence="13">The sequence shown here is derived from an EMBL/GenBank/DDBJ whole genome shotgun (WGS) entry which is preliminary data.</text>
</comment>
<feature type="compositionally biased region" description="Polar residues" evidence="9">
    <location>
        <begin position="733"/>
        <end position="756"/>
    </location>
</feature>
<dbReference type="Pfam" id="PF13888">
    <property type="entry name" value="MRF_C2"/>
    <property type="match status" value="1"/>
</dbReference>
<organism evidence="13 14">
    <name type="scientific">Stylophora pistillata</name>
    <name type="common">Smooth cauliflower coral</name>
    <dbReference type="NCBI Taxonomy" id="50429"/>
    <lineage>
        <taxon>Eukaryota</taxon>
        <taxon>Metazoa</taxon>
        <taxon>Cnidaria</taxon>
        <taxon>Anthozoa</taxon>
        <taxon>Hexacorallia</taxon>
        <taxon>Scleractinia</taxon>
        <taxon>Astrocoeniina</taxon>
        <taxon>Pocilloporidae</taxon>
        <taxon>Stylophora</taxon>
    </lineage>
</organism>
<accession>A0A2B4RRE4</accession>
<dbReference type="InterPro" id="IPR037141">
    <property type="entry name" value="NDT80_DNA-bd_dom_sf"/>
</dbReference>
<feature type="compositionally biased region" description="Polar residues" evidence="9">
    <location>
        <begin position="139"/>
        <end position="153"/>
    </location>
</feature>
<feature type="domain" description="NDT80" evidence="11">
    <location>
        <begin position="145"/>
        <end position="428"/>
    </location>
</feature>
<evidence type="ECO:0000313" key="14">
    <source>
        <dbReference type="Proteomes" id="UP000225706"/>
    </source>
</evidence>
<dbReference type="InterPro" id="IPR030392">
    <property type="entry name" value="S74_ICA"/>
</dbReference>
<evidence type="ECO:0000256" key="10">
    <source>
        <dbReference type="SAM" id="Phobius"/>
    </source>
</evidence>
<dbReference type="Pfam" id="PF05224">
    <property type="entry name" value="NDT80_PhoG"/>
    <property type="match status" value="1"/>
</dbReference>
<dbReference type="InterPro" id="IPR024061">
    <property type="entry name" value="NDT80_DNA-bd_dom"/>
</dbReference>
<dbReference type="PANTHER" id="PTHR13029:SF18">
    <property type="entry name" value="MYELIN REGULATORY FACTOR HOMOLOG 1"/>
    <property type="match status" value="1"/>
</dbReference>
<evidence type="ECO:0000256" key="4">
    <source>
        <dbReference type="ARBA" id="ARBA00022989"/>
    </source>
</evidence>
<keyword evidence="6 10" id="KW-0472">Membrane</keyword>
<feature type="compositionally biased region" description="Basic residues" evidence="9">
    <location>
        <begin position="819"/>
        <end position="828"/>
    </location>
</feature>
<dbReference type="Proteomes" id="UP000225706">
    <property type="component" value="Unassembled WGS sequence"/>
</dbReference>
<dbReference type="Pfam" id="PF13884">
    <property type="entry name" value="Peptidase_S74"/>
    <property type="match status" value="1"/>
</dbReference>
<dbReference type="Pfam" id="PF13887">
    <property type="entry name" value="MYRF_ICA"/>
    <property type="match status" value="1"/>
</dbReference>
<feature type="region of interest" description="Disordered" evidence="9">
    <location>
        <begin position="696"/>
        <end position="859"/>
    </location>
</feature>
<dbReference type="PROSITE" id="PS51688">
    <property type="entry name" value="ICA"/>
    <property type="match status" value="1"/>
</dbReference>
<feature type="transmembrane region" description="Helical" evidence="10">
    <location>
        <begin position="667"/>
        <end position="693"/>
    </location>
</feature>
<keyword evidence="3 10" id="KW-0812">Transmembrane</keyword>
<dbReference type="SUPFAM" id="SSF49417">
    <property type="entry name" value="p53-like transcription factors"/>
    <property type="match status" value="1"/>
</dbReference>
<keyword evidence="14" id="KW-1185">Reference proteome</keyword>
<dbReference type="OrthoDB" id="27041at2759"/>
<dbReference type="InterPro" id="IPR026932">
    <property type="entry name" value="MYRF_ICA"/>
</dbReference>
<dbReference type="FunFam" id="2.60.40.1390:FF:000001">
    <property type="entry name" value="Myelin gene regulatory factor"/>
    <property type="match status" value="1"/>
</dbReference>
<name>A0A2B4RRE4_STYPI</name>
<feature type="DNA-binding region" description="NDT80" evidence="7">
    <location>
        <begin position="145"/>
        <end position="428"/>
    </location>
</feature>
<dbReference type="GO" id="GO:0005634">
    <property type="term" value="C:nucleus"/>
    <property type="evidence" value="ECO:0007669"/>
    <property type="project" value="TreeGrafter"/>
</dbReference>
<comment type="similarity">
    <text evidence="2">Belongs to the MRF family.</text>
</comment>
<dbReference type="GO" id="GO:0003700">
    <property type="term" value="F:DNA-binding transcription factor activity"/>
    <property type="evidence" value="ECO:0007669"/>
    <property type="project" value="UniProtKB-UniRule"/>
</dbReference>
<feature type="domain" description="Peptidase S74" evidence="12">
    <location>
        <begin position="474"/>
        <end position="586"/>
    </location>
</feature>
<evidence type="ECO:0000256" key="9">
    <source>
        <dbReference type="SAM" id="MobiDB-lite"/>
    </source>
</evidence>
<dbReference type="GO" id="GO:0045893">
    <property type="term" value="P:positive regulation of DNA-templated transcription"/>
    <property type="evidence" value="ECO:0007669"/>
    <property type="project" value="TreeGrafter"/>
</dbReference>
<gene>
    <name evidence="13" type="primary">MYRF</name>
    <name evidence="13" type="ORF">AWC38_SpisGene16482</name>
</gene>
<dbReference type="AlphaFoldDB" id="A0A2B4RRE4"/>
<dbReference type="PANTHER" id="PTHR13029">
    <property type="match status" value="1"/>
</dbReference>
<feature type="compositionally biased region" description="Polar residues" evidence="9">
    <location>
        <begin position="714"/>
        <end position="724"/>
    </location>
</feature>
<feature type="compositionally biased region" description="Basic and acidic residues" evidence="9">
    <location>
        <begin position="830"/>
        <end position="843"/>
    </location>
</feature>
<evidence type="ECO:0000256" key="7">
    <source>
        <dbReference type="PROSITE-ProRule" id="PRU00850"/>
    </source>
</evidence>
<dbReference type="Gene3D" id="2.60.40.1390">
    <property type="entry name" value="NDT80 DNA-binding domain"/>
    <property type="match status" value="1"/>
</dbReference>
<keyword evidence="8" id="KW-0175">Coiled coil</keyword>
<evidence type="ECO:0000256" key="2">
    <source>
        <dbReference type="ARBA" id="ARBA00008221"/>
    </source>
</evidence>
<feature type="compositionally biased region" description="Polar residues" evidence="9">
    <location>
        <begin position="184"/>
        <end position="194"/>
    </location>
</feature>
<evidence type="ECO:0000256" key="5">
    <source>
        <dbReference type="ARBA" id="ARBA00023125"/>
    </source>
</evidence>
<proteinExistence type="inferred from homology"/>
<dbReference type="InterPro" id="IPR008967">
    <property type="entry name" value="p53-like_TF_DNA-bd_sf"/>
</dbReference>
<sequence length="997" mass="112179">MNGNEDHTEDIRDVFSGYLEELDPDGLLLSNLYECFSSDEKVMADGYMEGTGQLNFGFSADFTANLSLNPGLQCNGILGFPLEGQGTSVGHPIDIPNFGGQHQSKNFPMTPPDSDGPDSPDVNQVLLPNTPGNHHIMLSSISHSGGRQPQQGCPLSSSEELPLQSISVSEPRRKRKRDSESSETLTTNRMSSLRLNSLKSEPDDYCLDGSGSDYLDSPDPFTTTATPELENYQCLKWSPHKTDECCSMFDDSSQMIPPPQFRVDADKGFNYSFVDEAFVCQKKNHLQITAFVNLQSAQTPKYVQGEQKELRRIDKFRLCIYGIKMESKASQIGVEQSQADRSKRHYEPLQFDISPKEQTKITVGRLHFSETTANNMRKKGKPNPDQRYFLLVVAVYAHAKNKEFLVCANVSERIIVRASNPGQFENDMEVVWSRGQTTDSVYRMGRVGINTDRPEEALSVHGNLKVTGRLVHPSDIRVKESIEEVDTREQLRTISRINLYKYRFSREYLEHAGLRASDSEGEDTGVLAQEVKEVLPEAVKESEDVILPDGKMIERFLVVNKERIFMENVGAVKELCKLTDNLEVRIDELETINQKLQRKRCDTVSTFSSLSLSRCSSFRASISSKKPTPERKKRCHHHHYCHYHHHHCACRPHGVVHDEPGWCSPRFMQIVVVSLIFAVVLCVVGITVVVSVGKGSIDKDTRKGSNGKDGVHGVNTNSTESPSLPTKIPPFPNFTSITPSPLENKTVSLTPHFKSSTTHERKRSTEAETSHTLTTHVTSTTPRQTSVSHDRKSPDTSSATTHTPKNVHETSESYSTRRNSPKSRRCCQRRNTDLQERLLRDKQVYFGSPTQPGSSSTVQLRDPEVRLLERNYAIKNENSSQNSSYYIPFSPNLPPQLITLEINSSETSLVLLCNMDCNQTDGCKDSTNPPILDTEKNQNTWTTSHRWKLPFAYYCQSTFHFRLVKTQNANVNCSTVLLPSGAPFQDYHFHFISKCSS</sequence>
<evidence type="ECO:0000256" key="6">
    <source>
        <dbReference type="ARBA" id="ARBA00023136"/>
    </source>
</evidence>
<evidence type="ECO:0000259" key="11">
    <source>
        <dbReference type="PROSITE" id="PS51517"/>
    </source>
</evidence>
<evidence type="ECO:0000256" key="3">
    <source>
        <dbReference type="ARBA" id="ARBA00022692"/>
    </source>
</evidence>
<protein>
    <submittedName>
        <fullName evidence="13">Myelin regulatory factor</fullName>
    </submittedName>
</protein>
<dbReference type="GO" id="GO:0043565">
    <property type="term" value="F:sequence-specific DNA binding"/>
    <property type="evidence" value="ECO:0007669"/>
    <property type="project" value="TreeGrafter"/>
</dbReference>
<dbReference type="InterPro" id="IPR051577">
    <property type="entry name" value="MRF-like"/>
</dbReference>
<evidence type="ECO:0000256" key="1">
    <source>
        <dbReference type="ARBA" id="ARBA00004167"/>
    </source>
</evidence>
<evidence type="ECO:0000313" key="13">
    <source>
        <dbReference type="EMBL" id="PFX19120.1"/>
    </source>
</evidence>
<feature type="compositionally biased region" description="Polar residues" evidence="9">
    <location>
        <begin position="795"/>
        <end position="804"/>
    </location>
</feature>
<reference evidence="14" key="1">
    <citation type="journal article" date="2017" name="bioRxiv">
        <title>Comparative analysis of the genomes of Stylophora pistillata and Acropora digitifera provides evidence for extensive differences between species of corals.</title>
        <authorList>
            <person name="Voolstra C.R."/>
            <person name="Li Y."/>
            <person name="Liew Y.J."/>
            <person name="Baumgarten S."/>
            <person name="Zoccola D."/>
            <person name="Flot J.-F."/>
            <person name="Tambutte S."/>
            <person name="Allemand D."/>
            <person name="Aranda M."/>
        </authorList>
    </citation>
    <scope>NUCLEOTIDE SEQUENCE [LARGE SCALE GENOMIC DNA]</scope>
</reference>
<feature type="coiled-coil region" evidence="8">
    <location>
        <begin position="572"/>
        <end position="599"/>
    </location>
</feature>
<feature type="region of interest" description="Disordered" evidence="9">
    <location>
        <begin position="96"/>
        <end position="194"/>
    </location>
</feature>
<feature type="compositionally biased region" description="Polar residues" evidence="9">
    <location>
        <begin position="848"/>
        <end position="859"/>
    </location>
</feature>
<dbReference type="InterPro" id="IPR025719">
    <property type="entry name" value="MYRF_C2"/>
</dbReference>
<dbReference type="STRING" id="50429.A0A2B4RRE4"/>
<feature type="compositionally biased region" description="Low complexity" evidence="9">
    <location>
        <begin position="154"/>
        <end position="163"/>
    </location>
</feature>